<accession>A0A5C2S563</accession>
<name>A0A5C2S563_9APHY</name>
<gene>
    <name evidence="1" type="ORF">L227DRAFT_576890</name>
</gene>
<protein>
    <submittedName>
        <fullName evidence="1">Uncharacterized protein</fullName>
    </submittedName>
</protein>
<evidence type="ECO:0000313" key="1">
    <source>
        <dbReference type="EMBL" id="RPD58873.1"/>
    </source>
</evidence>
<dbReference type="Proteomes" id="UP000313359">
    <property type="component" value="Unassembled WGS sequence"/>
</dbReference>
<reference evidence="1" key="1">
    <citation type="journal article" date="2018" name="Genome Biol. Evol.">
        <title>Genomics and development of Lentinus tigrinus, a white-rot wood-decaying mushroom with dimorphic fruiting bodies.</title>
        <authorList>
            <person name="Wu B."/>
            <person name="Xu Z."/>
            <person name="Knudson A."/>
            <person name="Carlson A."/>
            <person name="Chen N."/>
            <person name="Kovaka S."/>
            <person name="LaButti K."/>
            <person name="Lipzen A."/>
            <person name="Pennachio C."/>
            <person name="Riley R."/>
            <person name="Schakwitz W."/>
            <person name="Umezawa K."/>
            <person name="Ohm R.A."/>
            <person name="Grigoriev I.V."/>
            <person name="Nagy L.G."/>
            <person name="Gibbons J."/>
            <person name="Hibbett D."/>
        </authorList>
    </citation>
    <scope>NUCLEOTIDE SEQUENCE [LARGE SCALE GENOMIC DNA]</scope>
    <source>
        <strain evidence="1">ALCF2SS1-6</strain>
    </source>
</reference>
<keyword evidence="2" id="KW-1185">Reference proteome</keyword>
<evidence type="ECO:0000313" key="2">
    <source>
        <dbReference type="Proteomes" id="UP000313359"/>
    </source>
</evidence>
<dbReference type="AlphaFoldDB" id="A0A5C2S563"/>
<dbReference type="EMBL" id="ML122273">
    <property type="protein sequence ID" value="RPD58873.1"/>
    <property type="molecule type" value="Genomic_DNA"/>
</dbReference>
<proteinExistence type="predicted"/>
<organism evidence="1 2">
    <name type="scientific">Lentinus tigrinus ALCF2SS1-6</name>
    <dbReference type="NCBI Taxonomy" id="1328759"/>
    <lineage>
        <taxon>Eukaryota</taxon>
        <taxon>Fungi</taxon>
        <taxon>Dikarya</taxon>
        <taxon>Basidiomycota</taxon>
        <taxon>Agaricomycotina</taxon>
        <taxon>Agaricomycetes</taxon>
        <taxon>Polyporales</taxon>
        <taxon>Polyporaceae</taxon>
        <taxon>Lentinus</taxon>
    </lineage>
</organism>
<sequence>MSFDPSPGLQLAFPLPTLFGPTQSISVNGREVVARSDVMAITLTSGLSGRRSMATTFPRQVGEPQGLFDSAVFLAPWSLPTASLSAGFRDLGWPPKDTARKL</sequence>